<evidence type="ECO:0000313" key="9">
    <source>
        <dbReference type="Proteomes" id="UP001293593"/>
    </source>
</evidence>
<proteinExistence type="inferred from homology"/>
<keyword evidence="5 7" id="KW-1133">Transmembrane helix</keyword>
<dbReference type="GO" id="GO:0043495">
    <property type="term" value="F:protein-membrane adaptor activity"/>
    <property type="evidence" value="ECO:0007669"/>
    <property type="project" value="TreeGrafter"/>
</dbReference>
<evidence type="ECO:0000256" key="5">
    <source>
        <dbReference type="ARBA" id="ARBA00022989"/>
    </source>
</evidence>
<comment type="similarity">
    <text evidence="2">Belongs to the WRB/GET1 family.</text>
</comment>
<keyword evidence="3 7" id="KW-0812">Transmembrane</keyword>
<comment type="caution">
    <text evidence="8">The sequence shown here is derived from an EMBL/GenBank/DDBJ whole genome shotgun (WGS) entry which is preliminary data.</text>
</comment>
<evidence type="ECO:0000256" key="2">
    <source>
        <dbReference type="ARBA" id="ARBA00010799"/>
    </source>
</evidence>
<keyword evidence="6 7" id="KW-0472">Membrane</keyword>
<dbReference type="GO" id="GO:0071816">
    <property type="term" value="P:tail-anchored membrane protein insertion into ER membrane"/>
    <property type="evidence" value="ECO:0007669"/>
    <property type="project" value="InterPro"/>
</dbReference>
<evidence type="ECO:0000256" key="1">
    <source>
        <dbReference type="ARBA" id="ARBA00004586"/>
    </source>
</evidence>
<accession>A0AAE1K1S4</accession>
<dbReference type="InterPro" id="IPR028945">
    <property type="entry name" value="Get1"/>
</dbReference>
<dbReference type="GO" id="GO:0005789">
    <property type="term" value="C:endoplasmic reticulum membrane"/>
    <property type="evidence" value="ECO:0007669"/>
    <property type="project" value="UniProtKB-SubCell"/>
</dbReference>
<dbReference type="GO" id="GO:0043529">
    <property type="term" value="C:GET complex"/>
    <property type="evidence" value="ECO:0007669"/>
    <property type="project" value="TreeGrafter"/>
</dbReference>
<protein>
    <recommendedName>
        <fullName evidence="10">Tail-anchored protein insertion receptor WRB</fullName>
    </recommendedName>
</protein>
<keyword evidence="9" id="KW-1185">Reference proteome</keyword>
<comment type="subcellular location">
    <subcellularLocation>
        <location evidence="1">Endoplasmic reticulum membrane</location>
    </subcellularLocation>
</comment>
<organism evidence="8 9">
    <name type="scientific">Acacia crassicarpa</name>
    <name type="common">northern wattle</name>
    <dbReference type="NCBI Taxonomy" id="499986"/>
    <lineage>
        <taxon>Eukaryota</taxon>
        <taxon>Viridiplantae</taxon>
        <taxon>Streptophyta</taxon>
        <taxon>Embryophyta</taxon>
        <taxon>Tracheophyta</taxon>
        <taxon>Spermatophyta</taxon>
        <taxon>Magnoliopsida</taxon>
        <taxon>eudicotyledons</taxon>
        <taxon>Gunneridae</taxon>
        <taxon>Pentapetalae</taxon>
        <taxon>rosids</taxon>
        <taxon>fabids</taxon>
        <taxon>Fabales</taxon>
        <taxon>Fabaceae</taxon>
        <taxon>Caesalpinioideae</taxon>
        <taxon>mimosoid clade</taxon>
        <taxon>Acacieae</taxon>
        <taxon>Acacia</taxon>
    </lineage>
</organism>
<evidence type="ECO:0008006" key="10">
    <source>
        <dbReference type="Google" id="ProtNLM"/>
    </source>
</evidence>
<name>A0AAE1K1S4_9FABA</name>
<evidence type="ECO:0000256" key="3">
    <source>
        <dbReference type="ARBA" id="ARBA00022692"/>
    </source>
</evidence>
<evidence type="ECO:0000256" key="7">
    <source>
        <dbReference type="SAM" id="Phobius"/>
    </source>
</evidence>
<dbReference type="AlphaFoldDB" id="A0AAE1K1S4"/>
<evidence type="ECO:0000313" key="8">
    <source>
        <dbReference type="EMBL" id="KAK4261665.1"/>
    </source>
</evidence>
<dbReference type="EMBL" id="JAWXYG010000010">
    <property type="protein sequence ID" value="KAK4261665.1"/>
    <property type="molecule type" value="Genomic_DNA"/>
</dbReference>
<dbReference type="Pfam" id="PF04420">
    <property type="entry name" value="CHD5"/>
    <property type="match status" value="1"/>
</dbReference>
<sequence>MGDEGSPEHQRSVAAPLIFFIVVGLHLASRWLDQLKKKGTRNGKEVQLRREIRELYTEASSLSQPSTFAQAAKLKRLAAAKEKELTNYQDMQSRENDLYSRALSISKVLIYFVLVIWFWSAPVATISQQLVQPFGKLISWSAGGVQNNKIRVGIIPWLLVSSRVSRFICRLIDAN</sequence>
<feature type="transmembrane region" description="Helical" evidence="7">
    <location>
        <begin position="12"/>
        <end position="32"/>
    </location>
</feature>
<gene>
    <name evidence="8" type="ORF">QN277_004628</name>
</gene>
<reference evidence="8" key="1">
    <citation type="submission" date="2023-10" db="EMBL/GenBank/DDBJ databases">
        <title>Chromosome-level genome of the transformable northern wattle, Acacia crassicarpa.</title>
        <authorList>
            <person name="Massaro I."/>
            <person name="Sinha N.R."/>
            <person name="Poethig S."/>
            <person name="Leichty A.R."/>
        </authorList>
    </citation>
    <scope>NUCLEOTIDE SEQUENCE</scope>
    <source>
        <strain evidence="8">Acra3RX</strain>
        <tissue evidence="8">Leaf</tissue>
    </source>
</reference>
<keyword evidence="4" id="KW-0256">Endoplasmic reticulum</keyword>
<evidence type="ECO:0000256" key="4">
    <source>
        <dbReference type="ARBA" id="ARBA00022824"/>
    </source>
</evidence>
<evidence type="ECO:0000256" key="6">
    <source>
        <dbReference type="ARBA" id="ARBA00023136"/>
    </source>
</evidence>
<dbReference type="PANTHER" id="PTHR42650">
    <property type="entry name" value="TAIL-ANCHORED PROTEIN INSERTION RECEPTOR WRB"/>
    <property type="match status" value="1"/>
</dbReference>
<dbReference type="Proteomes" id="UP001293593">
    <property type="component" value="Unassembled WGS sequence"/>
</dbReference>
<dbReference type="PANTHER" id="PTHR42650:SF1">
    <property type="entry name" value="GUIDED ENTRY OF TAIL-ANCHORED PROTEINS FACTOR 1"/>
    <property type="match status" value="1"/>
</dbReference>